<feature type="compositionally biased region" description="Pro residues" evidence="8">
    <location>
        <begin position="215"/>
        <end position="232"/>
    </location>
</feature>
<dbReference type="SUPFAM" id="SSF56235">
    <property type="entry name" value="N-terminal nucleophile aminohydrolases (Ntn hydrolases)"/>
    <property type="match status" value="1"/>
</dbReference>
<evidence type="ECO:0000256" key="8">
    <source>
        <dbReference type="SAM" id="MobiDB-lite"/>
    </source>
</evidence>
<dbReference type="AlphaFoldDB" id="A0A3A8MKV1"/>
<evidence type="ECO:0000256" key="3">
    <source>
        <dbReference type="ARBA" id="ARBA00022813"/>
    </source>
</evidence>
<evidence type="ECO:0000256" key="1">
    <source>
        <dbReference type="ARBA" id="ARBA00022670"/>
    </source>
</evidence>
<gene>
    <name evidence="10" type="ORF">D7X12_36845</name>
</gene>
<feature type="region of interest" description="Disordered" evidence="8">
    <location>
        <begin position="203"/>
        <end position="307"/>
    </location>
</feature>
<keyword evidence="1" id="KW-0645">Protease</keyword>
<accession>A0A3A8MKV1</accession>
<dbReference type="RefSeq" id="WP_120629882.1">
    <property type="nucleotide sequence ID" value="NZ_RAWG01000398.1"/>
</dbReference>
<feature type="signal peptide" evidence="9">
    <location>
        <begin position="1"/>
        <end position="32"/>
    </location>
</feature>
<dbReference type="InterPro" id="IPR029055">
    <property type="entry name" value="Ntn_hydrolases_N"/>
</dbReference>
<evidence type="ECO:0000313" key="11">
    <source>
        <dbReference type="Proteomes" id="UP000273405"/>
    </source>
</evidence>
<feature type="active site" description="Nucleophile" evidence="5">
    <location>
        <position position="313"/>
    </location>
</feature>
<keyword evidence="11" id="KW-1185">Reference proteome</keyword>
<dbReference type="GO" id="GO:0016811">
    <property type="term" value="F:hydrolase activity, acting on carbon-nitrogen (but not peptide) bonds, in linear amides"/>
    <property type="evidence" value="ECO:0007669"/>
    <property type="project" value="UniProtKB-ARBA"/>
</dbReference>
<keyword evidence="2" id="KW-0378">Hydrolase</keyword>
<organism evidence="10 11">
    <name type="scientific">Corallococcus sicarius</name>
    <dbReference type="NCBI Taxonomy" id="2316726"/>
    <lineage>
        <taxon>Bacteria</taxon>
        <taxon>Pseudomonadati</taxon>
        <taxon>Myxococcota</taxon>
        <taxon>Myxococcia</taxon>
        <taxon>Myxococcales</taxon>
        <taxon>Cystobacterineae</taxon>
        <taxon>Myxococcaceae</taxon>
        <taxon>Corallococcus</taxon>
    </lineage>
</organism>
<reference evidence="11" key="1">
    <citation type="submission" date="2018-09" db="EMBL/GenBank/DDBJ databases">
        <authorList>
            <person name="Livingstone P.G."/>
            <person name="Whitworth D.E."/>
        </authorList>
    </citation>
    <scope>NUCLEOTIDE SEQUENCE [LARGE SCALE GENOMIC DNA]</scope>
    <source>
        <strain evidence="11">CA040B</strain>
    </source>
</reference>
<protein>
    <recommendedName>
        <fullName evidence="4">Isoaspartyl peptidase</fullName>
    </recommendedName>
</protein>
<sequence length="447" mass="46180">MSPSFFPWLHRSLLAGTALLLAPLGCVTSTQSAERDEAVLRMDSPPRVKPKWGLVIHGGAGVISRENLSPEREAAMRAVLTQALQAGHAVLAKGGKSLDAVTAAIHVLEDSPYFNAGKGAVFNHDGVNELDAAIMDGKTRAAGAVAGVRHIQNPIDLARLVMEKSPHVMMVGDGAEAFAQSQGMPLVDAKYFYTEERWQGLQRALEQERAKAAPPATPAAPPATPDQQPPATPGTQAAPPATPGTPAVPPTTPGTPATPPTKPGTPAAPPTTPATPPTTPGTQATPPAKPGTQAAAPLTPGVDPITGDHKFGTVGAVALDQEGNLAAGTSTGGMTNKRYGRVGDAPIIGAGTYADERCAVSATGHGEFFIRYTVARDICARVEYQDLPLPEAANVVIHDVLVKAGGEGGVIAMDREGHVAMPFNSSGMYRGYIGEDGTPTVAIFQQP</sequence>
<dbReference type="GO" id="GO:0008233">
    <property type="term" value="F:peptidase activity"/>
    <property type="evidence" value="ECO:0007669"/>
    <property type="project" value="UniProtKB-KW"/>
</dbReference>
<dbReference type="EMBL" id="RAWG01000398">
    <property type="protein sequence ID" value="RKH32827.1"/>
    <property type="molecule type" value="Genomic_DNA"/>
</dbReference>
<evidence type="ECO:0000256" key="2">
    <source>
        <dbReference type="ARBA" id="ARBA00022801"/>
    </source>
</evidence>
<feature type="binding site" evidence="6">
    <location>
        <begin position="363"/>
        <end position="366"/>
    </location>
    <ligand>
        <name>substrate</name>
    </ligand>
</feature>
<feature type="compositionally biased region" description="Low complexity" evidence="8">
    <location>
        <begin position="280"/>
        <end position="297"/>
    </location>
</feature>
<dbReference type="OrthoDB" id="9780217at2"/>
<dbReference type="FunFam" id="3.60.20.30:FF:000001">
    <property type="entry name" value="Isoaspartyl peptidase/L-asparaginase"/>
    <property type="match status" value="1"/>
</dbReference>
<evidence type="ECO:0000256" key="4">
    <source>
        <dbReference type="ARBA" id="ARBA00069124"/>
    </source>
</evidence>
<dbReference type="Proteomes" id="UP000273405">
    <property type="component" value="Unassembled WGS sequence"/>
</dbReference>
<feature type="site" description="Cleavage; by autolysis" evidence="7">
    <location>
        <begin position="312"/>
        <end position="313"/>
    </location>
</feature>
<evidence type="ECO:0000256" key="9">
    <source>
        <dbReference type="SAM" id="SignalP"/>
    </source>
</evidence>
<keyword evidence="9" id="KW-0732">Signal</keyword>
<dbReference type="Pfam" id="PF01112">
    <property type="entry name" value="Asparaginase_2"/>
    <property type="match status" value="2"/>
</dbReference>
<dbReference type="CDD" id="cd04701">
    <property type="entry name" value="Asparaginase_2"/>
    <property type="match status" value="1"/>
</dbReference>
<name>A0A3A8MKV1_9BACT</name>
<dbReference type="GO" id="GO:0006508">
    <property type="term" value="P:proteolysis"/>
    <property type="evidence" value="ECO:0007669"/>
    <property type="project" value="UniProtKB-KW"/>
</dbReference>
<dbReference type="InterPro" id="IPR000246">
    <property type="entry name" value="Peptidase_T2"/>
</dbReference>
<dbReference type="Gene3D" id="3.60.20.30">
    <property type="entry name" value="(Glycosyl)asparaginase"/>
    <property type="match status" value="1"/>
</dbReference>
<evidence type="ECO:0000256" key="7">
    <source>
        <dbReference type="PIRSR" id="PIRSR600246-3"/>
    </source>
</evidence>
<evidence type="ECO:0000313" key="10">
    <source>
        <dbReference type="EMBL" id="RKH32827.1"/>
    </source>
</evidence>
<keyword evidence="3" id="KW-0068">Autocatalytic cleavage</keyword>
<feature type="chain" id="PRO_5017268329" description="Isoaspartyl peptidase" evidence="9">
    <location>
        <begin position="33"/>
        <end position="447"/>
    </location>
</feature>
<feature type="binding site" evidence="6">
    <location>
        <begin position="341"/>
        <end position="344"/>
    </location>
    <ligand>
        <name>substrate</name>
    </ligand>
</feature>
<evidence type="ECO:0000256" key="5">
    <source>
        <dbReference type="PIRSR" id="PIRSR600246-1"/>
    </source>
</evidence>
<proteinExistence type="predicted"/>
<dbReference type="PANTHER" id="PTHR10188">
    <property type="entry name" value="L-ASPARAGINASE"/>
    <property type="match status" value="1"/>
</dbReference>
<comment type="caution">
    <text evidence="10">The sequence shown here is derived from an EMBL/GenBank/DDBJ whole genome shotgun (WGS) entry which is preliminary data.</text>
</comment>
<dbReference type="PANTHER" id="PTHR10188:SF6">
    <property type="entry name" value="N(4)-(BETA-N-ACETYLGLUCOSAMINYL)-L-ASPARAGINASE"/>
    <property type="match status" value="1"/>
</dbReference>
<feature type="compositionally biased region" description="Pro residues" evidence="8">
    <location>
        <begin position="240"/>
        <end position="279"/>
    </location>
</feature>
<evidence type="ECO:0000256" key="6">
    <source>
        <dbReference type="PIRSR" id="PIRSR600246-2"/>
    </source>
</evidence>